<evidence type="ECO:0000256" key="2">
    <source>
        <dbReference type="ARBA" id="ARBA00008834"/>
    </source>
</evidence>
<dbReference type="KEGG" id="mnt:21403259"/>
<evidence type="ECO:0000256" key="3">
    <source>
        <dbReference type="ARBA" id="ARBA00022512"/>
    </source>
</evidence>
<evidence type="ECO:0000256" key="6">
    <source>
        <dbReference type="ARBA" id="ARBA00023295"/>
    </source>
</evidence>
<feature type="active site" evidence="8">
    <location>
        <position position="251"/>
    </location>
</feature>
<organism evidence="11 12">
    <name type="scientific">Morus notabilis</name>
    <dbReference type="NCBI Taxonomy" id="981085"/>
    <lineage>
        <taxon>Eukaryota</taxon>
        <taxon>Viridiplantae</taxon>
        <taxon>Streptophyta</taxon>
        <taxon>Embryophyta</taxon>
        <taxon>Tracheophyta</taxon>
        <taxon>Spermatophyta</taxon>
        <taxon>Magnoliopsida</taxon>
        <taxon>eudicotyledons</taxon>
        <taxon>Gunneridae</taxon>
        <taxon>Pentapetalae</taxon>
        <taxon>rosids</taxon>
        <taxon>fabids</taxon>
        <taxon>Rosales</taxon>
        <taxon>Moraceae</taxon>
        <taxon>Moreae</taxon>
        <taxon>Morus</taxon>
    </lineage>
</organism>
<dbReference type="InterPro" id="IPR011050">
    <property type="entry name" value="Pectin_lyase_fold/virulence"/>
</dbReference>
<dbReference type="STRING" id="981085.W9RN73"/>
<dbReference type="FunFam" id="2.160.20.10:FF:000016">
    <property type="entry name" value="Polygalacturonase 7"/>
    <property type="match status" value="1"/>
</dbReference>
<dbReference type="SMART" id="SM00710">
    <property type="entry name" value="PbH1"/>
    <property type="match status" value="7"/>
</dbReference>
<name>W9RN73_9ROSA</name>
<dbReference type="PROSITE" id="PS00502">
    <property type="entry name" value="POLYGALACTURONASE"/>
    <property type="match status" value="1"/>
</dbReference>
<evidence type="ECO:0000256" key="8">
    <source>
        <dbReference type="PROSITE-ProRule" id="PRU10052"/>
    </source>
</evidence>
<accession>W9RN73</accession>
<evidence type="ECO:0000256" key="9">
    <source>
        <dbReference type="RuleBase" id="RU361169"/>
    </source>
</evidence>
<keyword evidence="12" id="KW-1185">Reference proteome</keyword>
<dbReference type="EMBL" id="KE344952">
    <property type="protein sequence ID" value="EXB88290.1"/>
    <property type="molecule type" value="Genomic_DNA"/>
</dbReference>
<dbReference type="InterPro" id="IPR012334">
    <property type="entry name" value="Pectin_lyas_fold"/>
</dbReference>
<evidence type="ECO:0000256" key="4">
    <source>
        <dbReference type="ARBA" id="ARBA00022525"/>
    </source>
</evidence>
<dbReference type="SUPFAM" id="SSF51126">
    <property type="entry name" value="Pectin lyase-like"/>
    <property type="match status" value="1"/>
</dbReference>
<keyword evidence="6 9" id="KW-0326">Glycosidase</keyword>
<evidence type="ECO:0000256" key="5">
    <source>
        <dbReference type="ARBA" id="ARBA00022801"/>
    </source>
</evidence>
<dbReference type="Pfam" id="PF00295">
    <property type="entry name" value="Glyco_hydro_28"/>
    <property type="match status" value="1"/>
</dbReference>
<keyword evidence="7" id="KW-0961">Cell wall biogenesis/degradation</keyword>
<evidence type="ECO:0008006" key="13">
    <source>
        <dbReference type="Google" id="ProtNLM"/>
    </source>
</evidence>
<dbReference type="PANTHER" id="PTHR31375">
    <property type="match status" value="1"/>
</dbReference>
<keyword evidence="5 9" id="KW-0378">Hydrolase</keyword>
<keyword evidence="4" id="KW-0964">Secreted</keyword>
<gene>
    <name evidence="11" type="ORF">L484_020358</name>
</gene>
<feature type="signal peptide" evidence="10">
    <location>
        <begin position="1"/>
        <end position="32"/>
    </location>
</feature>
<evidence type="ECO:0000256" key="10">
    <source>
        <dbReference type="SAM" id="SignalP"/>
    </source>
</evidence>
<keyword evidence="10" id="KW-0732">Signal</keyword>
<evidence type="ECO:0000313" key="12">
    <source>
        <dbReference type="Proteomes" id="UP000030645"/>
    </source>
</evidence>
<dbReference type="InterPro" id="IPR006626">
    <property type="entry name" value="PbH1"/>
</dbReference>
<dbReference type="GO" id="GO:0071555">
    <property type="term" value="P:cell wall organization"/>
    <property type="evidence" value="ECO:0007669"/>
    <property type="project" value="UniProtKB-KW"/>
</dbReference>
<protein>
    <recommendedName>
        <fullName evidence="13">Polygalacturonase</fullName>
    </recommendedName>
</protein>
<dbReference type="OrthoDB" id="187139at2759"/>
<dbReference type="Proteomes" id="UP000030645">
    <property type="component" value="Unassembled WGS sequence"/>
</dbReference>
<dbReference type="GO" id="GO:0004650">
    <property type="term" value="F:polygalacturonase activity"/>
    <property type="evidence" value="ECO:0007669"/>
    <property type="project" value="InterPro"/>
</dbReference>
<evidence type="ECO:0000313" key="11">
    <source>
        <dbReference type="EMBL" id="EXB88290.1"/>
    </source>
</evidence>
<dbReference type="GO" id="GO:0005975">
    <property type="term" value="P:carbohydrate metabolic process"/>
    <property type="evidence" value="ECO:0007669"/>
    <property type="project" value="InterPro"/>
</dbReference>
<keyword evidence="3" id="KW-0134">Cell wall</keyword>
<feature type="chain" id="PRO_5004929741" description="Polygalacturonase" evidence="10">
    <location>
        <begin position="33"/>
        <end position="402"/>
    </location>
</feature>
<proteinExistence type="inferred from homology"/>
<dbReference type="AlphaFoldDB" id="W9RN73"/>
<evidence type="ECO:0000256" key="7">
    <source>
        <dbReference type="ARBA" id="ARBA00023316"/>
    </source>
</evidence>
<sequence length="402" mass="42263">MAILTSPSRINILRLISLITIIFVTLPHSALSAAATYNVVSLGAKPDGKTDSTKAFVAAWAKACASPNPAVVYVPAGRFFLKNVVFGGECKNNAITFRIAGTLVAPSDYRVIGNSDYWIFFQHVNGVTISGGILDGQGTSLWDCKRSGKGNCPSGATTLGFSNSNNIKILGLTSLNSQMFNIVINGCSNVKLQGVKVSASGNSPNTDGIHVQMSTGVTILNSKIGTGDDCVSIGPGTTNLWIEDIACGPGHGISIGSLGKDLKEAGVQNVTVKTASFRNTQNGLRIKSWGRPSSGFARNILFQHAVMTNVQNPIVIDQNYCPDNKGCPGQVSGVKVSDVTYQDIHGTSATEVAVKFDCSSKYPCNNIRLQDVKLTYKNLPAQASCNHAAGTASGLVQPSSCL</sequence>
<dbReference type="Gene3D" id="2.160.20.10">
    <property type="entry name" value="Single-stranded right-handed beta-helix, Pectin lyase-like"/>
    <property type="match status" value="1"/>
</dbReference>
<dbReference type="InterPro" id="IPR000743">
    <property type="entry name" value="Glyco_hydro_28"/>
</dbReference>
<evidence type="ECO:0000256" key="1">
    <source>
        <dbReference type="ARBA" id="ARBA00004191"/>
    </source>
</evidence>
<comment type="similarity">
    <text evidence="2 9">Belongs to the glycosyl hydrolase 28 family.</text>
</comment>
<comment type="subcellular location">
    <subcellularLocation>
        <location evidence="1">Secreted</location>
        <location evidence="1">Cell wall</location>
    </subcellularLocation>
</comment>
<dbReference type="eggNOG" id="ENOG502QRN7">
    <property type="taxonomic scope" value="Eukaryota"/>
</dbReference>
<reference evidence="12" key="1">
    <citation type="submission" date="2013-01" db="EMBL/GenBank/DDBJ databases">
        <title>Draft Genome Sequence of a Mulberry Tree, Morus notabilis C.K. Schneid.</title>
        <authorList>
            <person name="He N."/>
            <person name="Zhao S."/>
        </authorList>
    </citation>
    <scope>NUCLEOTIDE SEQUENCE</scope>
</reference>